<accession>A0A6A6GKZ6</accession>
<keyword evidence="2" id="KW-0732">Signal</keyword>
<evidence type="ECO:0000256" key="1">
    <source>
        <dbReference type="SAM" id="MobiDB-lite"/>
    </source>
</evidence>
<dbReference type="Proteomes" id="UP000799538">
    <property type="component" value="Unassembled WGS sequence"/>
</dbReference>
<feature type="compositionally biased region" description="Polar residues" evidence="1">
    <location>
        <begin position="61"/>
        <end position="78"/>
    </location>
</feature>
<evidence type="ECO:0000313" key="3">
    <source>
        <dbReference type="EMBL" id="KAF2226341.1"/>
    </source>
</evidence>
<dbReference type="AlphaFoldDB" id="A0A6A6GKZ6"/>
<name>A0A6A6GKZ6_9PEZI</name>
<sequence>MVAKTAVWAAALGVVYAAPAPQVPGYSNADAPYASDPIPALTDLATSFGPNSVINAIETEAPSNPGASRISSDPTGTTYHGPFTGVPTTTGAVSTDFISQTIPNLGPAETATYYNTNGKLQNTQPVPYQPAGGLGTNGTTPRYMVESDFDYESITLALYQEWIELDCFNNGLATFSDEDFLAAGLSVETTHIIRFMAQQETGHATLLTNMLGETAPKQCTYNYPYTTPREFFDFNQILTRFGESGVLGFNAHLDSREASALLEQSIHTEARQQMIFRQLLGLAPMPVWFETGIPQSWAWTYLAPLISSCPENNTRLSWQNFPALHIVNQANPNRWSPNDTAAYERVDNRTSAPATDKISQDESCANLNVTGYGCGPAISRNRSEPLSFPGKQVNLTWDEPGLAVGPNNSYITAVSDLGKGVQPKWVMWASQLNTTYTELHVTGDNEGYTYQPAGDVYEGDPIVNDTMFIGLTIDNPFVTPFNLSNVNPYISALGIYQAG</sequence>
<organism evidence="3 4">
    <name type="scientific">Elsinoe ampelina</name>
    <dbReference type="NCBI Taxonomy" id="302913"/>
    <lineage>
        <taxon>Eukaryota</taxon>
        <taxon>Fungi</taxon>
        <taxon>Dikarya</taxon>
        <taxon>Ascomycota</taxon>
        <taxon>Pezizomycotina</taxon>
        <taxon>Dothideomycetes</taxon>
        <taxon>Dothideomycetidae</taxon>
        <taxon>Myriangiales</taxon>
        <taxon>Elsinoaceae</taxon>
        <taxon>Elsinoe</taxon>
    </lineage>
</organism>
<gene>
    <name evidence="3" type="ORF">BDZ85DRAFT_229613</name>
</gene>
<dbReference type="PANTHER" id="PTHR38705">
    <property type="entry name" value="PROTEIN RDS1"/>
    <property type="match status" value="1"/>
</dbReference>
<evidence type="ECO:0000313" key="4">
    <source>
        <dbReference type="Proteomes" id="UP000799538"/>
    </source>
</evidence>
<dbReference type="InterPro" id="IPR039254">
    <property type="entry name" value="Rds1"/>
</dbReference>
<keyword evidence="4" id="KW-1185">Reference proteome</keyword>
<dbReference type="OrthoDB" id="2098436at2759"/>
<protein>
    <submittedName>
        <fullName evidence="3">Ferritin-like domain-containing protein</fullName>
    </submittedName>
</protein>
<dbReference type="PANTHER" id="PTHR38705:SF1">
    <property type="entry name" value="PROTEIN RDS1"/>
    <property type="match status" value="1"/>
</dbReference>
<dbReference type="EMBL" id="ML992502">
    <property type="protein sequence ID" value="KAF2226341.1"/>
    <property type="molecule type" value="Genomic_DNA"/>
</dbReference>
<feature type="region of interest" description="Disordered" evidence="1">
    <location>
        <begin position="58"/>
        <end position="79"/>
    </location>
</feature>
<proteinExistence type="predicted"/>
<evidence type="ECO:0000256" key="2">
    <source>
        <dbReference type="SAM" id="SignalP"/>
    </source>
</evidence>
<feature type="signal peptide" evidence="2">
    <location>
        <begin position="1"/>
        <end position="17"/>
    </location>
</feature>
<reference evidence="4" key="1">
    <citation type="journal article" date="2020" name="Stud. Mycol.">
        <title>101 Dothideomycetes genomes: A test case for predicting lifestyles and emergence of pathogens.</title>
        <authorList>
            <person name="Haridas S."/>
            <person name="Albert R."/>
            <person name="Binder M."/>
            <person name="Bloem J."/>
            <person name="LaButti K."/>
            <person name="Salamov A."/>
            <person name="Andreopoulos B."/>
            <person name="Baker S."/>
            <person name="Barry K."/>
            <person name="Bills G."/>
            <person name="Bluhm B."/>
            <person name="Cannon C."/>
            <person name="Castanera R."/>
            <person name="Culley D."/>
            <person name="Daum C."/>
            <person name="Ezra D."/>
            <person name="Gonzalez J."/>
            <person name="Henrissat B."/>
            <person name="Kuo A."/>
            <person name="Liang C."/>
            <person name="Lipzen A."/>
            <person name="Lutzoni F."/>
            <person name="Magnuson J."/>
            <person name="Mondo S."/>
            <person name="Nolan M."/>
            <person name="Ohm R."/>
            <person name="Pangilinan J."/>
            <person name="Park H.-J."/>
            <person name="Ramirez L."/>
            <person name="Alfaro M."/>
            <person name="Sun H."/>
            <person name="Tritt A."/>
            <person name="Yoshinaga Y."/>
            <person name="Zwiers L.-H."/>
            <person name="Turgeon B."/>
            <person name="Goodwin S."/>
            <person name="Spatafora J."/>
            <person name="Crous P."/>
            <person name="Grigoriev I."/>
        </authorList>
    </citation>
    <scope>NUCLEOTIDE SEQUENCE [LARGE SCALE GENOMIC DNA]</scope>
    <source>
        <strain evidence="4">CECT 20119</strain>
    </source>
</reference>
<dbReference type="Pfam" id="PF13668">
    <property type="entry name" value="Ferritin_2"/>
    <property type="match status" value="1"/>
</dbReference>
<feature type="chain" id="PRO_5025520675" evidence="2">
    <location>
        <begin position="18"/>
        <end position="499"/>
    </location>
</feature>